<dbReference type="Pfam" id="PF13649">
    <property type="entry name" value="Methyltransf_25"/>
    <property type="match status" value="1"/>
</dbReference>
<accession>A0A6A6LHG3</accession>
<gene>
    <name evidence="6" type="ORF">GH714_017755</name>
</gene>
<dbReference type="InterPro" id="IPR029063">
    <property type="entry name" value="SAM-dependent_MTases_sf"/>
</dbReference>
<keyword evidence="2" id="KW-0808">Transferase</keyword>
<evidence type="ECO:0000256" key="2">
    <source>
        <dbReference type="ARBA" id="ARBA00022679"/>
    </source>
</evidence>
<dbReference type="Gene3D" id="3.40.50.150">
    <property type="entry name" value="Vaccinia Virus protein VP39"/>
    <property type="match status" value="1"/>
</dbReference>
<evidence type="ECO:0000259" key="4">
    <source>
        <dbReference type="Pfam" id="PF13649"/>
    </source>
</evidence>
<feature type="domain" description="Methyltransferase" evidence="4">
    <location>
        <begin position="42"/>
        <end position="80"/>
    </location>
</feature>
<proteinExistence type="predicted"/>
<dbReference type="GO" id="GO:0005634">
    <property type="term" value="C:nucleus"/>
    <property type="evidence" value="ECO:0007669"/>
    <property type="project" value="TreeGrafter"/>
</dbReference>
<protein>
    <submittedName>
        <fullName evidence="6">Uncharacterized protein</fullName>
    </submittedName>
</protein>
<dbReference type="Gene3D" id="2.70.160.11">
    <property type="entry name" value="Hnrnp arginine n-methyltransferase1"/>
    <property type="match status" value="2"/>
</dbReference>
<evidence type="ECO:0000313" key="7">
    <source>
        <dbReference type="Proteomes" id="UP000467840"/>
    </source>
</evidence>
<evidence type="ECO:0000259" key="5">
    <source>
        <dbReference type="Pfam" id="PF22528"/>
    </source>
</evidence>
<evidence type="ECO:0000313" key="6">
    <source>
        <dbReference type="EMBL" id="KAF2300842.1"/>
    </source>
</evidence>
<dbReference type="GO" id="GO:0032259">
    <property type="term" value="P:methylation"/>
    <property type="evidence" value="ECO:0007669"/>
    <property type="project" value="UniProtKB-KW"/>
</dbReference>
<dbReference type="SUPFAM" id="SSF53335">
    <property type="entry name" value="S-adenosyl-L-methionine-dependent methyltransferases"/>
    <property type="match status" value="1"/>
</dbReference>
<dbReference type="CDD" id="cd02440">
    <property type="entry name" value="AdoMet_MTases"/>
    <property type="match status" value="1"/>
</dbReference>
<dbReference type="EMBL" id="JAAGAX010000010">
    <property type="protein sequence ID" value="KAF2300842.1"/>
    <property type="molecule type" value="Genomic_DNA"/>
</dbReference>
<comment type="caution">
    <text evidence="6">The sequence shown here is derived from an EMBL/GenBank/DDBJ whole genome shotgun (WGS) entry which is preliminary data.</text>
</comment>
<evidence type="ECO:0000256" key="1">
    <source>
        <dbReference type="ARBA" id="ARBA00022603"/>
    </source>
</evidence>
<organism evidence="6 7">
    <name type="scientific">Hevea brasiliensis</name>
    <name type="common">Para rubber tree</name>
    <name type="synonym">Siphonia brasiliensis</name>
    <dbReference type="NCBI Taxonomy" id="3981"/>
    <lineage>
        <taxon>Eukaryota</taxon>
        <taxon>Viridiplantae</taxon>
        <taxon>Streptophyta</taxon>
        <taxon>Embryophyta</taxon>
        <taxon>Tracheophyta</taxon>
        <taxon>Spermatophyta</taxon>
        <taxon>Magnoliopsida</taxon>
        <taxon>eudicotyledons</taxon>
        <taxon>Gunneridae</taxon>
        <taxon>Pentapetalae</taxon>
        <taxon>rosids</taxon>
        <taxon>fabids</taxon>
        <taxon>Malpighiales</taxon>
        <taxon>Euphorbiaceae</taxon>
        <taxon>Crotonoideae</taxon>
        <taxon>Micrandreae</taxon>
        <taxon>Hevea</taxon>
    </lineage>
</organism>
<feature type="domain" description="Protein arginine N-methyltransferase" evidence="5">
    <location>
        <begin position="118"/>
        <end position="199"/>
    </location>
</feature>
<dbReference type="InterPro" id="IPR041698">
    <property type="entry name" value="Methyltransf_25"/>
</dbReference>
<sequence>MTIFGAYSSFGIHREMISDKVRMDAYSQAILKNPSLLTGAVVMDLGCGTGILSLFAAQAGASRVIAVEASEKMAAVATQYRLPKTMAFGIMKAMTSALGSVLLARDKWLKPGGAILPDTATIYAAGFGRGSTSLPFWEDVYGFNMSCIGKELVQDAAQIPVVDVVDDCDLVTDATVLQTFDLATMKPGEVDFTASIELKPKFCKETPAVLSTSPCTPKTHWSQTILTFREPIAMAPENLPADGRSAAVGTHAFPAATIQLRISIVRAAQHRSIDISMETVSVGPDGRKRSWPVQMFNLS</sequence>
<dbReference type="InterPro" id="IPR055135">
    <property type="entry name" value="PRMT_dom"/>
</dbReference>
<keyword evidence="1" id="KW-0489">Methyltransferase</keyword>
<name>A0A6A6LHG3_HEVBR</name>
<dbReference type="GO" id="GO:0042054">
    <property type="term" value="F:histone methyltransferase activity"/>
    <property type="evidence" value="ECO:0007669"/>
    <property type="project" value="TreeGrafter"/>
</dbReference>
<dbReference type="Pfam" id="PF22528">
    <property type="entry name" value="PRMT_C"/>
    <property type="match status" value="1"/>
</dbReference>
<dbReference type="InterPro" id="IPR025799">
    <property type="entry name" value="Arg_MeTrfase"/>
</dbReference>
<dbReference type="GO" id="GO:0016274">
    <property type="term" value="F:protein-arginine N-methyltransferase activity"/>
    <property type="evidence" value="ECO:0007669"/>
    <property type="project" value="InterPro"/>
</dbReference>
<keyword evidence="7" id="KW-1185">Reference proteome</keyword>
<dbReference type="PANTHER" id="PTHR11006:SF89">
    <property type="entry name" value="PROTEIN ARGININE N-METHYLTRANSFERASE 3-RELATED"/>
    <property type="match status" value="1"/>
</dbReference>
<dbReference type="Proteomes" id="UP000467840">
    <property type="component" value="Chromosome 4"/>
</dbReference>
<reference evidence="6 7" key="1">
    <citation type="journal article" date="2020" name="Mol. Plant">
        <title>The Chromosome-Based Rubber Tree Genome Provides New Insights into Spurge Genome Evolution and Rubber Biosynthesis.</title>
        <authorList>
            <person name="Liu J."/>
            <person name="Shi C."/>
            <person name="Shi C.C."/>
            <person name="Li W."/>
            <person name="Zhang Q.J."/>
            <person name="Zhang Y."/>
            <person name="Li K."/>
            <person name="Lu H.F."/>
            <person name="Shi C."/>
            <person name="Zhu S.T."/>
            <person name="Xiao Z.Y."/>
            <person name="Nan H."/>
            <person name="Yue Y."/>
            <person name="Zhu X.G."/>
            <person name="Wu Y."/>
            <person name="Hong X.N."/>
            <person name="Fan G.Y."/>
            <person name="Tong Y."/>
            <person name="Zhang D."/>
            <person name="Mao C.L."/>
            <person name="Liu Y.L."/>
            <person name="Hao S.J."/>
            <person name="Liu W.Q."/>
            <person name="Lv M.Q."/>
            <person name="Zhang H.B."/>
            <person name="Liu Y."/>
            <person name="Hu-Tang G.R."/>
            <person name="Wang J.P."/>
            <person name="Wang J.H."/>
            <person name="Sun Y.H."/>
            <person name="Ni S.B."/>
            <person name="Chen W.B."/>
            <person name="Zhang X.C."/>
            <person name="Jiao Y.N."/>
            <person name="Eichler E.E."/>
            <person name="Li G.H."/>
            <person name="Liu X."/>
            <person name="Gao L.Z."/>
        </authorList>
    </citation>
    <scope>NUCLEOTIDE SEQUENCE [LARGE SCALE GENOMIC DNA]</scope>
    <source>
        <strain evidence="7">cv. GT1</strain>
        <tissue evidence="6">Leaf</tissue>
    </source>
</reference>
<dbReference type="AlphaFoldDB" id="A0A6A6LHG3"/>
<evidence type="ECO:0000256" key="3">
    <source>
        <dbReference type="ARBA" id="ARBA00022691"/>
    </source>
</evidence>
<keyword evidence="3" id="KW-0949">S-adenosyl-L-methionine</keyword>
<dbReference type="PANTHER" id="PTHR11006">
    <property type="entry name" value="PROTEIN ARGININE N-METHYLTRANSFERASE"/>
    <property type="match status" value="1"/>
</dbReference>